<dbReference type="InterPro" id="IPR046865">
    <property type="entry name" value="FapA_b_solenoid"/>
</dbReference>
<protein>
    <submittedName>
        <fullName evidence="3">DUF342 domain-containing protein</fullName>
    </submittedName>
</protein>
<dbReference type="EMBL" id="QRUN01000015">
    <property type="protein sequence ID" value="RGR67291.1"/>
    <property type="molecule type" value="Genomic_DNA"/>
</dbReference>
<sequence length="462" mass="50718">MALPSISTPKVKTVNKDLEAWIRLPALEEGEHYTIEYLHEVLRVNQITYGIDEAQLQKILDEEIYEQDVLVARGIPAVEGQDGFYEYKVNMNLEKKPKILPDGSVDYWSMYSVQSVQKDQVIAIYHPAVKGTDGIGVSGKPIAARVAREQGTLRGTGFGRSEDYLTYFSLMDGKIDIENDKIRIQPIYEVSGDANLTTGSIDFTGDIVIHGSVESGVTIKATGSITIDGNVEACNLEAGKDIILRSGMVGGNKAHVRTKGNLYAKFIEYTVIQVEGDMEADVLLNCTVACRGSILIQGRTAKIIGGDVSAVKGIKATTIGNDAEMRTAVTVGVSADCISRLNLLKKKMDITKMELDKIEQGLAKFEEMQKERGVSYKEDPRRVALLRTRIQNTATLAGDEGEVKRLERMISDGANATVCVTRDVFPGVSIAIRDQVLNVKNNAKCVEFYHLNGKICTRTAED</sequence>
<organism evidence="2 4">
    <name type="scientific">Roseburia inulinivorans</name>
    <dbReference type="NCBI Taxonomy" id="360807"/>
    <lineage>
        <taxon>Bacteria</taxon>
        <taxon>Bacillati</taxon>
        <taxon>Bacillota</taxon>
        <taxon>Clostridia</taxon>
        <taxon>Lachnospirales</taxon>
        <taxon>Lachnospiraceae</taxon>
        <taxon>Roseburia</taxon>
    </lineage>
</organism>
<dbReference type="GO" id="GO:0000902">
    <property type="term" value="P:cell morphogenesis"/>
    <property type="evidence" value="ECO:0007669"/>
    <property type="project" value="InterPro"/>
</dbReference>
<dbReference type="OrthoDB" id="9760122at2"/>
<reference evidence="4" key="2">
    <citation type="submission" date="2015-05" db="EMBL/GenBank/DDBJ databases">
        <authorList>
            <consortium name="Pathogen Informatics"/>
        </authorList>
    </citation>
    <scope>NUCLEOTIDE SEQUENCE [LARGE SCALE GENOMIC DNA]</scope>
    <source>
        <strain evidence="4">L1-83</strain>
    </source>
</reference>
<keyword evidence="4" id="KW-1185">Reference proteome</keyword>
<accession>A0A0M6WNY8</accession>
<feature type="domain" description="Flagellar Assembly Protein A N-terminal region" evidence="1">
    <location>
        <begin position="14"/>
        <end position="179"/>
    </location>
</feature>
<name>A0A0M6WNY8_9FIRM</name>
<dbReference type="AlphaFoldDB" id="A0A0M6WNY8"/>
<dbReference type="InterPro" id="IPR005646">
    <property type="entry name" value="FapA"/>
</dbReference>
<dbReference type="EMBL" id="CVRS01000075">
    <property type="protein sequence ID" value="CRL39122.1"/>
    <property type="molecule type" value="Genomic_DNA"/>
</dbReference>
<dbReference type="RefSeq" id="WP_021924071.1">
    <property type="nucleotide sequence ID" value="NZ_CVRS01000075.1"/>
</dbReference>
<evidence type="ECO:0000313" key="2">
    <source>
        <dbReference type="EMBL" id="CRL39122.1"/>
    </source>
</evidence>
<dbReference type="Proteomes" id="UP000049828">
    <property type="component" value="Unassembled WGS sequence"/>
</dbReference>
<evidence type="ECO:0000313" key="3">
    <source>
        <dbReference type="EMBL" id="RGR67291.1"/>
    </source>
</evidence>
<dbReference type="PANTHER" id="PTHR38032">
    <property type="entry name" value="POLYMERASE-RELATED"/>
    <property type="match status" value="1"/>
</dbReference>
<dbReference type="Pfam" id="PF03961">
    <property type="entry name" value="FapA"/>
    <property type="match status" value="1"/>
</dbReference>
<dbReference type="Pfam" id="PF20250">
    <property type="entry name" value="FapA_N"/>
    <property type="match status" value="1"/>
</dbReference>
<evidence type="ECO:0000259" key="1">
    <source>
        <dbReference type="Pfam" id="PF20250"/>
    </source>
</evidence>
<dbReference type="PANTHER" id="PTHR38032:SF1">
    <property type="entry name" value="RNA-BINDING PROTEIN KHPB N-TERMINAL DOMAIN-CONTAINING PROTEIN"/>
    <property type="match status" value="1"/>
</dbReference>
<dbReference type="InterPro" id="IPR046866">
    <property type="entry name" value="FapA_N"/>
</dbReference>
<dbReference type="SUPFAM" id="SSF63848">
    <property type="entry name" value="Cell-division inhibitor MinC, C-terminal domain"/>
    <property type="match status" value="1"/>
</dbReference>
<gene>
    <name evidence="3" type="ORF">DWY29_10810</name>
    <name evidence="2" type="ORF">RIL183_24151</name>
</gene>
<reference evidence="2" key="1">
    <citation type="submission" date="2015-05" db="EMBL/GenBank/DDBJ databases">
        <authorList>
            <person name="Wang D.B."/>
            <person name="Wang M."/>
        </authorList>
    </citation>
    <scope>NUCLEOTIDE SEQUENCE [LARGE SCALE GENOMIC DNA]</scope>
    <source>
        <strain evidence="2">L1-83</strain>
    </source>
</reference>
<evidence type="ECO:0000313" key="5">
    <source>
        <dbReference type="Proteomes" id="UP000285820"/>
    </source>
</evidence>
<proteinExistence type="predicted"/>
<dbReference type="STRING" id="360807.ERS852392_01689"/>
<dbReference type="Proteomes" id="UP000285820">
    <property type="component" value="Unassembled WGS sequence"/>
</dbReference>
<dbReference type="InterPro" id="IPR036145">
    <property type="entry name" value="MinC_C_sf"/>
</dbReference>
<evidence type="ECO:0000313" key="4">
    <source>
        <dbReference type="Proteomes" id="UP000049828"/>
    </source>
</evidence>
<reference evidence="3 5" key="3">
    <citation type="submission" date="2018-08" db="EMBL/GenBank/DDBJ databases">
        <title>A genome reference for cultivated species of the human gut microbiota.</title>
        <authorList>
            <person name="Zou Y."/>
            <person name="Xue W."/>
            <person name="Luo G."/>
        </authorList>
    </citation>
    <scope>NUCLEOTIDE SEQUENCE [LARGE SCALE GENOMIC DNA]</scope>
    <source>
        <strain evidence="3 5">AF24-4</strain>
    </source>
</reference>